<dbReference type="OrthoDB" id="2592518at2"/>
<keyword evidence="11" id="KW-1185">Reference proteome</keyword>
<dbReference type="RefSeq" id="WP_126405337.1">
    <property type="nucleotide sequence ID" value="NZ_RXNT01000001.1"/>
</dbReference>
<keyword evidence="7" id="KW-0449">Lipoprotein</keyword>
<dbReference type="PANTHER" id="PTHR35789">
    <property type="entry name" value="SPORE GERMINATION PROTEIN B3"/>
    <property type="match status" value="1"/>
</dbReference>
<comment type="subcellular location">
    <subcellularLocation>
        <location evidence="1">Membrane</location>
        <topology evidence="1">Lipid-anchor</topology>
    </subcellularLocation>
</comment>
<keyword evidence="3" id="KW-0309">Germination</keyword>
<name>A0A3S0KWU0_9BACI</name>
<dbReference type="GO" id="GO:0009847">
    <property type="term" value="P:spore germination"/>
    <property type="evidence" value="ECO:0007669"/>
    <property type="project" value="InterPro"/>
</dbReference>
<keyword evidence="4" id="KW-0732">Signal</keyword>
<dbReference type="InterPro" id="IPR046953">
    <property type="entry name" value="Spore_GerAC-like_C"/>
</dbReference>
<dbReference type="Gene3D" id="3.30.300.210">
    <property type="entry name" value="Nutrient germinant receptor protein C, domain 3"/>
    <property type="match status" value="1"/>
</dbReference>
<organism evidence="10 11">
    <name type="scientific">Bacillus yapensis</name>
    <dbReference type="NCBI Taxonomy" id="2492960"/>
    <lineage>
        <taxon>Bacteria</taxon>
        <taxon>Bacillati</taxon>
        <taxon>Bacillota</taxon>
        <taxon>Bacilli</taxon>
        <taxon>Bacillales</taxon>
        <taxon>Bacillaceae</taxon>
        <taxon>Bacillus</taxon>
    </lineage>
</organism>
<dbReference type="InterPro" id="IPR057336">
    <property type="entry name" value="GerAC_N"/>
</dbReference>
<dbReference type="NCBIfam" id="TIGR02887">
    <property type="entry name" value="spore_ger_x_C"/>
    <property type="match status" value="1"/>
</dbReference>
<dbReference type="InterPro" id="IPR038501">
    <property type="entry name" value="Spore_GerAC_C_sf"/>
</dbReference>
<dbReference type="InterPro" id="IPR008844">
    <property type="entry name" value="Spore_GerAC-like"/>
</dbReference>
<gene>
    <name evidence="10" type="ORF">EKG37_00805</name>
</gene>
<evidence type="ECO:0000256" key="3">
    <source>
        <dbReference type="ARBA" id="ARBA00022544"/>
    </source>
</evidence>
<keyword evidence="5" id="KW-0472">Membrane</keyword>
<evidence type="ECO:0000256" key="5">
    <source>
        <dbReference type="ARBA" id="ARBA00023136"/>
    </source>
</evidence>
<evidence type="ECO:0000256" key="1">
    <source>
        <dbReference type="ARBA" id="ARBA00004635"/>
    </source>
</evidence>
<evidence type="ECO:0000256" key="6">
    <source>
        <dbReference type="ARBA" id="ARBA00023139"/>
    </source>
</evidence>
<evidence type="ECO:0000256" key="4">
    <source>
        <dbReference type="ARBA" id="ARBA00022729"/>
    </source>
</evidence>
<dbReference type="GO" id="GO:0016020">
    <property type="term" value="C:membrane"/>
    <property type="evidence" value="ECO:0007669"/>
    <property type="project" value="UniProtKB-SubCell"/>
</dbReference>
<evidence type="ECO:0000259" key="9">
    <source>
        <dbReference type="Pfam" id="PF25198"/>
    </source>
</evidence>
<dbReference type="EMBL" id="RXNT01000001">
    <property type="protein sequence ID" value="RTR36130.1"/>
    <property type="molecule type" value="Genomic_DNA"/>
</dbReference>
<feature type="domain" description="Spore germination protein N-terminal" evidence="9">
    <location>
        <begin position="23"/>
        <end position="188"/>
    </location>
</feature>
<keyword evidence="6" id="KW-0564">Palmitate</keyword>
<dbReference type="AlphaFoldDB" id="A0A3S0KWU0"/>
<dbReference type="PANTHER" id="PTHR35789:SF1">
    <property type="entry name" value="SPORE GERMINATION PROTEIN B3"/>
    <property type="match status" value="1"/>
</dbReference>
<evidence type="ECO:0000313" key="11">
    <source>
        <dbReference type="Proteomes" id="UP000271374"/>
    </source>
</evidence>
<evidence type="ECO:0000256" key="7">
    <source>
        <dbReference type="ARBA" id="ARBA00023288"/>
    </source>
</evidence>
<feature type="domain" description="Spore germination GerAC-like C-terminal" evidence="8">
    <location>
        <begin position="198"/>
        <end position="355"/>
    </location>
</feature>
<reference evidence="10 11" key="1">
    <citation type="submission" date="2018-12" db="EMBL/GenBank/DDBJ databases">
        <title>Bacillus yapensis draft genome sequence.</title>
        <authorList>
            <person name="Yu L."/>
            <person name="Xu X."/>
            <person name="Tang X."/>
        </authorList>
    </citation>
    <scope>NUCLEOTIDE SEQUENCE [LARGE SCALE GENOMIC DNA]</scope>
    <source>
        <strain evidence="10 11">XXST-01</strain>
    </source>
</reference>
<dbReference type="Pfam" id="PF05504">
    <property type="entry name" value="Spore_GerAC"/>
    <property type="match status" value="1"/>
</dbReference>
<comment type="similarity">
    <text evidence="2">Belongs to the GerABKC lipoprotein family.</text>
</comment>
<evidence type="ECO:0000259" key="8">
    <source>
        <dbReference type="Pfam" id="PF05504"/>
    </source>
</evidence>
<dbReference type="Pfam" id="PF25198">
    <property type="entry name" value="Spore_GerAC_N"/>
    <property type="match status" value="1"/>
</dbReference>
<dbReference type="Proteomes" id="UP000271374">
    <property type="component" value="Unassembled WGS sequence"/>
</dbReference>
<protein>
    <submittedName>
        <fullName evidence="10">Ger(X)C family spore germination protein</fullName>
    </submittedName>
</protein>
<accession>A0A3S0KWU0</accession>
<evidence type="ECO:0000256" key="2">
    <source>
        <dbReference type="ARBA" id="ARBA00007886"/>
    </source>
</evidence>
<evidence type="ECO:0000313" key="10">
    <source>
        <dbReference type="EMBL" id="RTR36130.1"/>
    </source>
</evidence>
<comment type="caution">
    <text evidence="10">The sequence shown here is derived from an EMBL/GenBank/DDBJ whole genome shotgun (WGS) entry which is preliminary data.</text>
</comment>
<sequence>MKLVHKIIILTSIAFLLNGCVKKEILDDINLIEAIGFDYAGEGMTSGTILYPIYQPDQPPENKTLTAKALIKKSILQDIQLQSANPIVTGSMEAVLFAKELASKDGVLELIDAFQRDPGVGSGLYLAVVDGEARELMEGNYGVRGNATFISNLLENNIDNEDLPKTNLQKFLFSYYQEGQTPFMPQLKKISDEKIELNGICFFKHGKVVETINPDQMFFFRLLVDKYSNGLHRVQTKDGEAAIRSIRSTHNFDLSQHSPLEITVKIKVQGIVNEYTGNEVRPDQIKLLEKAFTEEIKEQSTKLVEIFKEKQIDPVGFGHFVKTRTRNYDLSKWLESDLQNLTVKVVPHVMITEAGVIE</sequence>
<proteinExistence type="inferred from homology"/>